<dbReference type="AlphaFoldDB" id="A0AAW2L1U1"/>
<feature type="chain" id="PRO_5043912621" evidence="1">
    <location>
        <begin position="19"/>
        <end position="109"/>
    </location>
</feature>
<dbReference type="InterPro" id="IPR002036">
    <property type="entry name" value="YbeY"/>
</dbReference>
<dbReference type="EMBL" id="JACGWJ010000026">
    <property type="protein sequence ID" value="KAL0311918.1"/>
    <property type="molecule type" value="Genomic_DNA"/>
</dbReference>
<comment type="caution">
    <text evidence="2">The sequence shown here is derived from an EMBL/GenBank/DDBJ whole genome shotgun (WGS) entry which is preliminary data.</text>
</comment>
<evidence type="ECO:0000256" key="1">
    <source>
        <dbReference type="SAM" id="SignalP"/>
    </source>
</evidence>
<dbReference type="InterPro" id="IPR023214">
    <property type="entry name" value="HAD_sf"/>
</dbReference>
<dbReference type="PANTHER" id="PTHR46986">
    <property type="entry name" value="ENDORIBONUCLEASE YBEY, CHLOROPLASTIC"/>
    <property type="match status" value="1"/>
</dbReference>
<dbReference type="GO" id="GO:0004222">
    <property type="term" value="F:metalloendopeptidase activity"/>
    <property type="evidence" value="ECO:0007669"/>
    <property type="project" value="InterPro"/>
</dbReference>
<dbReference type="Gene3D" id="3.40.50.1000">
    <property type="entry name" value="HAD superfamily/HAD-like"/>
    <property type="match status" value="1"/>
</dbReference>
<reference evidence="2" key="2">
    <citation type="journal article" date="2024" name="Plant">
        <title>Genomic evolution and insights into agronomic trait innovations of Sesamum species.</title>
        <authorList>
            <person name="Miao H."/>
            <person name="Wang L."/>
            <person name="Qu L."/>
            <person name="Liu H."/>
            <person name="Sun Y."/>
            <person name="Le M."/>
            <person name="Wang Q."/>
            <person name="Wei S."/>
            <person name="Zheng Y."/>
            <person name="Lin W."/>
            <person name="Duan Y."/>
            <person name="Cao H."/>
            <person name="Xiong S."/>
            <person name="Wang X."/>
            <person name="Wei L."/>
            <person name="Li C."/>
            <person name="Ma Q."/>
            <person name="Ju M."/>
            <person name="Zhao R."/>
            <person name="Li G."/>
            <person name="Mu C."/>
            <person name="Tian Q."/>
            <person name="Mei H."/>
            <person name="Zhang T."/>
            <person name="Gao T."/>
            <person name="Zhang H."/>
        </authorList>
    </citation>
    <scope>NUCLEOTIDE SEQUENCE</scope>
    <source>
        <strain evidence="2">G02</strain>
    </source>
</reference>
<protein>
    <submittedName>
        <fullName evidence="2">Endoribonuclease YBEY, chloroplastic</fullName>
    </submittedName>
</protein>
<name>A0AAW2L1U1_SESRA</name>
<accession>A0AAW2L1U1</accession>
<evidence type="ECO:0000313" key="2">
    <source>
        <dbReference type="EMBL" id="KAL0311918.1"/>
    </source>
</evidence>
<keyword evidence="1" id="KW-0732">Signal</keyword>
<dbReference type="InterPro" id="IPR036412">
    <property type="entry name" value="HAD-like_sf"/>
</dbReference>
<dbReference type="Pfam" id="PF08282">
    <property type="entry name" value="Hydrolase_3"/>
    <property type="match status" value="1"/>
</dbReference>
<dbReference type="Gene3D" id="3.30.1240.10">
    <property type="match status" value="1"/>
</dbReference>
<dbReference type="GO" id="GO:0006364">
    <property type="term" value="P:rRNA processing"/>
    <property type="evidence" value="ECO:0007669"/>
    <property type="project" value="InterPro"/>
</dbReference>
<proteinExistence type="predicted"/>
<feature type="non-terminal residue" evidence="2">
    <location>
        <position position="1"/>
    </location>
</feature>
<gene>
    <name evidence="2" type="ORF">Sradi_5591100</name>
</gene>
<dbReference type="PANTHER" id="PTHR46986:SF1">
    <property type="entry name" value="ENDORIBONUCLEASE YBEY, CHLOROPLASTIC"/>
    <property type="match status" value="1"/>
</dbReference>
<reference evidence="2" key="1">
    <citation type="submission" date="2020-06" db="EMBL/GenBank/DDBJ databases">
        <authorList>
            <person name="Li T."/>
            <person name="Hu X."/>
            <person name="Zhang T."/>
            <person name="Song X."/>
            <person name="Zhang H."/>
            <person name="Dai N."/>
            <person name="Sheng W."/>
            <person name="Hou X."/>
            <person name="Wei L."/>
        </authorList>
    </citation>
    <scope>NUCLEOTIDE SEQUENCE</scope>
    <source>
        <strain evidence="2">G02</strain>
        <tissue evidence="2">Leaf</tissue>
    </source>
</reference>
<organism evidence="2">
    <name type="scientific">Sesamum radiatum</name>
    <name type="common">Black benniseed</name>
    <dbReference type="NCBI Taxonomy" id="300843"/>
    <lineage>
        <taxon>Eukaryota</taxon>
        <taxon>Viridiplantae</taxon>
        <taxon>Streptophyta</taxon>
        <taxon>Embryophyta</taxon>
        <taxon>Tracheophyta</taxon>
        <taxon>Spermatophyta</taxon>
        <taxon>Magnoliopsida</taxon>
        <taxon>eudicotyledons</taxon>
        <taxon>Gunneridae</taxon>
        <taxon>Pentapetalae</taxon>
        <taxon>asterids</taxon>
        <taxon>lamiids</taxon>
        <taxon>Lamiales</taxon>
        <taxon>Pedaliaceae</taxon>
        <taxon>Sesamum</taxon>
    </lineage>
</organism>
<sequence length="109" mass="11526">IADLWVIVCIAEPSFICAIEGVACTLCRYWADATEVRASIVQAVSDMLEIVAPGTLKGSGVRILLDHLGATPKESWQLVMGKDVEMLKLASLGVALSNGLENAKAVAPM</sequence>
<feature type="signal peptide" evidence="1">
    <location>
        <begin position="1"/>
        <end position="18"/>
    </location>
</feature>
<dbReference type="SUPFAM" id="SSF56784">
    <property type="entry name" value="HAD-like"/>
    <property type="match status" value="1"/>
</dbReference>